<accession>B7ZZF1</accession>
<organism evidence="1">
    <name type="scientific">Zea mays</name>
    <name type="common">Maize</name>
    <dbReference type="NCBI Taxonomy" id="4577"/>
    <lineage>
        <taxon>Eukaryota</taxon>
        <taxon>Viridiplantae</taxon>
        <taxon>Streptophyta</taxon>
        <taxon>Embryophyta</taxon>
        <taxon>Tracheophyta</taxon>
        <taxon>Spermatophyta</taxon>
        <taxon>Magnoliopsida</taxon>
        <taxon>Liliopsida</taxon>
        <taxon>Poales</taxon>
        <taxon>Poaceae</taxon>
        <taxon>PACMAD clade</taxon>
        <taxon>Panicoideae</taxon>
        <taxon>Andropogonodae</taxon>
        <taxon>Andropogoneae</taxon>
        <taxon>Tripsacinae</taxon>
        <taxon>Zea</taxon>
    </lineage>
</organism>
<dbReference type="EMBL" id="BT054693">
    <property type="protein sequence ID" value="ACL53300.1"/>
    <property type="molecule type" value="mRNA"/>
</dbReference>
<sequence length="70" mass="7548">MKFSDCSRCECSTFLTLKKETICSNAAHFQRLYSVYHALTGAQHAIQNISGKADIGAVSNTSNNGKPNAP</sequence>
<reference evidence="1" key="2">
    <citation type="submission" date="2012-06" db="EMBL/GenBank/DDBJ databases">
        <authorList>
            <person name="Yu Y."/>
            <person name="Currie J."/>
            <person name="Lomeli R."/>
            <person name="Angelova A."/>
            <person name="Collura K."/>
            <person name="Wissotski M."/>
            <person name="Campos D."/>
            <person name="Kudrna D."/>
            <person name="Golser W."/>
            <person name="Ashely E."/>
            <person name="Descour A."/>
            <person name="Fernandes J."/>
            <person name="Soderlund C."/>
            <person name="Walbot V."/>
        </authorList>
    </citation>
    <scope>NUCLEOTIDE SEQUENCE</scope>
    <source>
        <strain evidence="1">B73</strain>
    </source>
</reference>
<proteinExistence type="evidence at transcript level"/>
<evidence type="ECO:0000313" key="1">
    <source>
        <dbReference type="EMBL" id="ACL53300.1"/>
    </source>
</evidence>
<name>B7ZZF1_MAIZE</name>
<protein>
    <submittedName>
        <fullName evidence="1">Uncharacterized protein</fullName>
    </submittedName>
</protein>
<reference evidence="1" key="1">
    <citation type="journal article" date="2009" name="PLoS Genet.">
        <title>Sequencing, mapping, and analysis of 27,455 maize full-length cDNAs.</title>
        <authorList>
            <person name="Soderlund C."/>
            <person name="Descour A."/>
            <person name="Kudrna D."/>
            <person name="Bomhoff M."/>
            <person name="Boyd L."/>
            <person name="Currie J."/>
            <person name="Angelova A."/>
            <person name="Collura K."/>
            <person name="Wissotski M."/>
            <person name="Ashley E."/>
            <person name="Morrow D."/>
            <person name="Fernandes J."/>
            <person name="Walbot V."/>
            <person name="Yu Y."/>
        </authorList>
    </citation>
    <scope>NUCLEOTIDE SEQUENCE</scope>
    <source>
        <strain evidence="1">B73</strain>
    </source>
</reference>
<dbReference type="AlphaFoldDB" id="B7ZZF1"/>